<keyword evidence="2 4" id="KW-0547">Nucleotide-binding</keyword>
<dbReference type="OrthoDB" id="346907at2759"/>
<dbReference type="InterPro" id="IPR008271">
    <property type="entry name" value="Ser/Thr_kinase_AS"/>
</dbReference>
<dbReference type="PROSITE" id="PS00107">
    <property type="entry name" value="PROTEIN_KINASE_ATP"/>
    <property type="match status" value="1"/>
</dbReference>
<evidence type="ECO:0000256" key="4">
    <source>
        <dbReference type="PROSITE-ProRule" id="PRU10141"/>
    </source>
</evidence>
<accession>A0A024UBW3</accession>
<keyword evidence="3 4" id="KW-0067">ATP-binding</keyword>
<organism evidence="8">
    <name type="scientific">Aphanomyces invadans</name>
    <dbReference type="NCBI Taxonomy" id="157072"/>
    <lineage>
        <taxon>Eukaryota</taxon>
        <taxon>Sar</taxon>
        <taxon>Stramenopiles</taxon>
        <taxon>Oomycota</taxon>
        <taxon>Saprolegniomycetes</taxon>
        <taxon>Saprolegniales</taxon>
        <taxon>Verrucalvaceae</taxon>
        <taxon>Aphanomyces</taxon>
    </lineage>
</organism>
<keyword evidence="8" id="KW-0808">Transferase</keyword>
<dbReference type="AlphaFoldDB" id="A0A024UBW3"/>
<feature type="compositionally biased region" description="Polar residues" evidence="5">
    <location>
        <begin position="393"/>
        <end position="405"/>
    </location>
</feature>
<dbReference type="InterPro" id="IPR000719">
    <property type="entry name" value="Prot_kinase_dom"/>
</dbReference>
<dbReference type="PANTHER" id="PTHR44329">
    <property type="entry name" value="SERINE/THREONINE-PROTEIN KINASE TNNI3K-RELATED"/>
    <property type="match status" value="1"/>
</dbReference>
<protein>
    <submittedName>
        <fullName evidence="8">TKL protein kinase</fullName>
    </submittedName>
</protein>
<feature type="domain" description="Protein kinase" evidence="7">
    <location>
        <begin position="442"/>
        <end position="704"/>
    </location>
</feature>
<dbReference type="InterPro" id="IPR011009">
    <property type="entry name" value="Kinase-like_dom_sf"/>
</dbReference>
<dbReference type="PRINTS" id="PR00109">
    <property type="entry name" value="TYRKINASE"/>
</dbReference>
<dbReference type="InterPro" id="IPR017441">
    <property type="entry name" value="Protein_kinase_ATP_BS"/>
</dbReference>
<evidence type="ECO:0000256" key="1">
    <source>
        <dbReference type="ARBA" id="ARBA00022527"/>
    </source>
</evidence>
<dbReference type="PROSITE" id="PS00108">
    <property type="entry name" value="PROTEIN_KINASE_ST"/>
    <property type="match status" value="1"/>
</dbReference>
<feature type="region of interest" description="Disordered" evidence="5">
    <location>
        <begin position="387"/>
        <end position="421"/>
    </location>
</feature>
<reference evidence="8" key="1">
    <citation type="submission" date="2013-12" db="EMBL/GenBank/DDBJ databases">
        <title>The Genome Sequence of Aphanomyces invadans NJM9701.</title>
        <authorList>
            <consortium name="The Broad Institute Genomics Platform"/>
            <person name="Russ C."/>
            <person name="Tyler B."/>
            <person name="van West P."/>
            <person name="Dieguez-Uribeondo J."/>
            <person name="Young S.K."/>
            <person name="Zeng Q."/>
            <person name="Gargeya S."/>
            <person name="Fitzgerald M."/>
            <person name="Abouelleil A."/>
            <person name="Alvarado L."/>
            <person name="Chapman S.B."/>
            <person name="Gainer-Dewar J."/>
            <person name="Goldberg J."/>
            <person name="Griggs A."/>
            <person name="Gujja S."/>
            <person name="Hansen M."/>
            <person name="Howarth C."/>
            <person name="Imamovic A."/>
            <person name="Ireland A."/>
            <person name="Larimer J."/>
            <person name="McCowan C."/>
            <person name="Murphy C."/>
            <person name="Pearson M."/>
            <person name="Poon T.W."/>
            <person name="Priest M."/>
            <person name="Roberts A."/>
            <person name="Saif S."/>
            <person name="Shea T."/>
            <person name="Sykes S."/>
            <person name="Wortman J."/>
            <person name="Nusbaum C."/>
            <person name="Birren B."/>
        </authorList>
    </citation>
    <scope>NUCLEOTIDE SEQUENCE [LARGE SCALE GENOMIC DNA]</scope>
    <source>
        <strain evidence="8">NJM9701</strain>
    </source>
</reference>
<evidence type="ECO:0000256" key="6">
    <source>
        <dbReference type="SAM" id="Phobius"/>
    </source>
</evidence>
<sequence>MSTRHFNNFTPRANSTFDRMIVLRVMRRLIVVAGVLSAPTAANDACVYSRLAPSWTNVLVCDQSLCPPANTTCIVDSATCRFLGTSDKVSWDSIGSFKDVPAKFSSWSFMGGRNVINLDMSGFPDRFTELKFTNVSLPTPSTMPPWPSHLLQLTMQSGNLKSISTLSPFPPSLQLLYLGANFLSSSDDLQAVPPSVTQLSLQNNDYTEIADQDWTRMSTVNLQDCGLLRSINMVQFSTAIVNLDLSYLTLTRWIMDNSTFKALTTSLRPNTTVQDAKRDDRRYLGYHYYGTSIRTDPTECRGLNGVIQELWADKALRDAKYAAEVYTVCVIQENSRATAPVSTLPPTPTPSSNQTAIIAGSVSSGVLALAIACFFVWRYYRRPDRPIHDDDAPSTTMSHPYSRSTDPPVYPRSSRASSSLKGASANSGLHVLVPIQLNESNLRLDKIVGSGAFANVWVGSYQGQAVAVKELLPGRVTSVQIQSFVAEIHLMSSFSSPFIVHVVGACWTKPSNLKCVMELMDGGDLKDYLEHHTPATFPWTRKVQHMYSIVQALVYLHSKNVIHRDIKSRNVLLDSQRGTKVTDFGTSKEDLQATMTVGVGTFRWMAPEVLQDKGYTISADMYSFGMILSEFDTHHIPYVDLVTANGHPLPDSAIMLKVSTGTIRPTFTQDCPQWVHDLGLRCVAQDPNDRPTAIQASYEISKRLGA</sequence>
<feature type="binding site" evidence="4">
    <location>
        <position position="469"/>
    </location>
    <ligand>
        <name>ATP</name>
        <dbReference type="ChEBI" id="CHEBI:30616"/>
    </ligand>
</feature>
<dbReference type="PROSITE" id="PS50011">
    <property type="entry name" value="PROTEIN_KINASE_DOM"/>
    <property type="match status" value="1"/>
</dbReference>
<dbReference type="GeneID" id="20082181"/>
<dbReference type="InterPro" id="IPR051681">
    <property type="entry name" value="Ser/Thr_Kinases-Pseudokinases"/>
</dbReference>
<keyword evidence="6" id="KW-0472">Membrane</keyword>
<dbReference type="SUPFAM" id="SSF56112">
    <property type="entry name" value="Protein kinase-like (PK-like)"/>
    <property type="match status" value="1"/>
</dbReference>
<dbReference type="VEuPathDB" id="FungiDB:H310_05131"/>
<dbReference type="EMBL" id="KI913959">
    <property type="protein sequence ID" value="ETW03764.1"/>
    <property type="molecule type" value="Genomic_DNA"/>
</dbReference>
<evidence type="ECO:0000256" key="3">
    <source>
        <dbReference type="ARBA" id="ARBA00022840"/>
    </source>
</evidence>
<feature type="transmembrane region" description="Helical" evidence="6">
    <location>
        <begin position="356"/>
        <end position="377"/>
    </location>
</feature>
<evidence type="ECO:0000259" key="7">
    <source>
        <dbReference type="PROSITE" id="PS50011"/>
    </source>
</evidence>
<dbReference type="SUPFAM" id="SSF52058">
    <property type="entry name" value="L domain-like"/>
    <property type="match status" value="1"/>
</dbReference>
<name>A0A024UBW3_9STRA</name>
<dbReference type="SMART" id="SM00220">
    <property type="entry name" value="S_TKc"/>
    <property type="match status" value="1"/>
</dbReference>
<dbReference type="Pfam" id="PF00069">
    <property type="entry name" value="Pkinase"/>
    <property type="match status" value="1"/>
</dbReference>
<dbReference type="GO" id="GO:0005524">
    <property type="term" value="F:ATP binding"/>
    <property type="evidence" value="ECO:0007669"/>
    <property type="project" value="UniProtKB-UniRule"/>
</dbReference>
<keyword evidence="8" id="KW-0418">Kinase</keyword>
<dbReference type="PANTHER" id="PTHR44329:SF214">
    <property type="entry name" value="PROTEIN KINASE DOMAIN-CONTAINING PROTEIN"/>
    <property type="match status" value="1"/>
</dbReference>
<proteinExistence type="predicted"/>
<dbReference type="eggNOG" id="KOG0192">
    <property type="taxonomic scope" value="Eukaryota"/>
</dbReference>
<dbReference type="Gene3D" id="1.10.510.10">
    <property type="entry name" value="Transferase(Phosphotransferase) domain 1"/>
    <property type="match status" value="1"/>
</dbReference>
<evidence type="ECO:0000256" key="5">
    <source>
        <dbReference type="SAM" id="MobiDB-lite"/>
    </source>
</evidence>
<dbReference type="STRING" id="157072.A0A024UBW3"/>
<dbReference type="InterPro" id="IPR001245">
    <property type="entry name" value="Ser-Thr/Tyr_kinase_cat_dom"/>
</dbReference>
<dbReference type="Gene3D" id="3.80.10.10">
    <property type="entry name" value="Ribonuclease Inhibitor"/>
    <property type="match status" value="1"/>
</dbReference>
<keyword evidence="1" id="KW-0723">Serine/threonine-protein kinase</keyword>
<dbReference type="RefSeq" id="XP_008867993.1">
    <property type="nucleotide sequence ID" value="XM_008869771.1"/>
</dbReference>
<evidence type="ECO:0000256" key="2">
    <source>
        <dbReference type="ARBA" id="ARBA00022741"/>
    </source>
</evidence>
<dbReference type="GO" id="GO:0004674">
    <property type="term" value="F:protein serine/threonine kinase activity"/>
    <property type="evidence" value="ECO:0007669"/>
    <property type="project" value="UniProtKB-KW"/>
</dbReference>
<gene>
    <name evidence="8" type="ORF">H310_05131</name>
</gene>
<dbReference type="InterPro" id="IPR032675">
    <property type="entry name" value="LRR_dom_sf"/>
</dbReference>
<keyword evidence="6" id="KW-0812">Transmembrane</keyword>
<keyword evidence="6" id="KW-1133">Transmembrane helix</keyword>
<evidence type="ECO:0000313" key="8">
    <source>
        <dbReference type="EMBL" id="ETW03764.1"/>
    </source>
</evidence>